<evidence type="ECO:0000256" key="2">
    <source>
        <dbReference type="ARBA" id="ARBA00004922"/>
    </source>
</evidence>
<feature type="transmembrane region" description="Helical" evidence="11">
    <location>
        <begin position="151"/>
        <end position="172"/>
    </location>
</feature>
<keyword evidence="8 11" id="KW-0472">Membrane</keyword>
<comment type="subcellular location">
    <subcellularLocation>
        <location evidence="1 11">Endoplasmic reticulum membrane</location>
        <topology evidence="1 11">Multi-pass membrane protein</topology>
    </subcellularLocation>
</comment>
<evidence type="ECO:0000256" key="11">
    <source>
        <dbReference type="RuleBase" id="RU367078"/>
    </source>
</evidence>
<feature type="domain" description="Phosphatidic acid phosphatase type 2/haloperoxidase" evidence="12">
    <location>
        <begin position="178"/>
        <end position="299"/>
    </location>
</feature>
<comment type="catalytic activity">
    <reaction evidence="10 11">
        <text>a di-trans,poly-cis-dolichyl diphosphate + H2O = a di-trans,poly-cis-dolichyl phosphate + phosphate + H(+)</text>
        <dbReference type="Rhea" id="RHEA:14385"/>
        <dbReference type="Rhea" id="RHEA-COMP:19498"/>
        <dbReference type="Rhea" id="RHEA-COMP:19506"/>
        <dbReference type="ChEBI" id="CHEBI:15377"/>
        <dbReference type="ChEBI" id="CHEBI:15378"/>
        <dbReference type="ChEBI" id="CHEBI:43474"/>
        <dbReference type="ChEBI" id="CHEBI:57497"/>
        <dbReference type="ChEBI" id="CHEBI:57683"/>
        <dbReference type="EC" id="3.6.1.43"/>
    </reaction>
</comment>
<comment type="pathway">
    <text evidence="2 11">Protein modification; protein glycosylation.</text>
</comment>
<dbReference type="AlphaFoldDB" id="A0A8W7PS05"/>
<dbReference type="GO" id="GO:0047874">
    <property type="term" value="F:dolichyldiphosphatase activity"/>
    <property type="evidence" value="ECO:0007669"/>
    <property type="project" value="UniProtKB-UniRule"/>
</dbReference>
<evidence type="ECO:0000256" key="4">
    <source>
        <dbReference type="ARBA" id="ARBA00022692"/>
    </source>
</evidence>
<evidence type="ECO:0000256" key="6">
    <source>
        <dbReference type="ARBA" id="ARBA00022824"/>
    </source>
</evidence>
<comment type="function">
    <text evidence="9 11">Required for efficient N-glycosylation. Necessary for maintaining optimal levels of dolichol-linked oligosaccharides. Hydrolyzes dolichyl pyrophosphate at a very high rate and dolichyl monophosphate at a much lower rate. Does not act on phosphatidate.</text>
</comment>
<feature type="transmembrane region" description="Helical" evidence="11">
    <location>
        <begin position="219"/>
        <end position="241"/>
    </location>
</feature>
<dbReference type="PANTHER" id="PTHR11247">
    <property type="entry name" value="PALMITOYL-PROTEIN THIOESTERASE/DOLICHYLDIPHOSPHATASE 1"/>
    <property type="match status" value="1"/>
</dbReference>
<evidence type="ECO:0000313" key="13">
    <source>
        <dbReference type="EnsemblMetazoa" id="ACOM036542-PA.1"/>
    </source>
</evidence>
<dbReference type="GO" id="GO:0008610">
    <property type="term" value="P:lipid biosynthetic process"/>
    <property type="evidence" value="ECO:0007669"/>
    <property type="project" value="TreeGrafter"/>
</dbReference>
<dbReference type="Pfam" id="PF01569">
    <property type="entry name" value="PAP2"/>
    <property type="match status" value="1"/>
</dbReference>
<dbReference type="FunFam" id="1.20.144.10:FF:000003">
    <property type="entry name" value="Dolichyldiphosphatase 1"/>
    <property type="match status" value="1"/>
</dbReference>
<dbReference type="SMART" id="SM00014">
    <property type="entry name" value="acidPPc"/>
    <property type="match status" value="1"/>
</dbReference>
<dbReference type="Proteomes" id="UP000075882">
    <property type="component" value="Unassembled WGS sequence"/>
</dbReference>
<name>A0A8W7PS05_ANOCL</name>
<dbReference type="GO" id="GO:0006487">
    <property type="term" value="P:protein N-linked glycosylation"/>
    <property type="evidence" value="ECO:0007669"/>
    <property type="project" value="UniProtKB-UniRule"/>
</dbReference>
<comment type="similarity">
    <text evidence="3 11">Belongs to the dolichyldiphosphatase family.</text>
</comment>
<sequence>LLTTYAVCNDNETLTVQCLGLKRQRKNHLRETTRTDRSKSGEAPYLPFANCLNQSTTHSHHRTPFAKKGQKRDTLTIPVPACPFHSSSRKTAANVTASLEAKLVLSRKMSSPGLLLPNEPSLSVDENVAIDWQPITLTLVEYPKGDFVGKLLAWISLAPLGIGAGFVALILFRRDLHTIVFFLGTLVNECLNILLKHWIQEPRPVSRAQIWTEYGMPSSHSQFMCFFATYVLLFIFIRLHHINNSNSARFERLVRLLVLAICWTAAFLVCFGRIYLLYHTLSQVLIGALVGTVMGALWFLLTHFVLTPYFPMVVLWRVSELFLLRDTTLIPNILWFEYTVTRHEARARSRKLVSMKSQ</sequence>
<accession>A0A8W7PS05</accession>
<organism evidence="13">
    <name type="scientific">Anopheles coluzzii</name>
    <name type="common">African malaria mosquito</name>
    <dbReference type="NCBI Taxonomy" id="1518534"/>
    <lineage>
        <taxon>Eukaryota</taxon>
        <taxon>Metazoa</taxon>
        <taxon>Ecdysozoa</taxon>
        <taxon>Arthropoda</taxon>
        <taxon>Hexapoda</taxon>
        <taxon>Insecta</taxon>
        <taxon>Pterygota</taxon>
        <taxon>Neoptera</taxon>
        <taxon>Endopterygota</taxon>
        <taxon>Diptera</taxon>
        <taxon>Nematocera</taxon>
        <taxon>Culicoidea</taxon>
        <taxon>Culicidae</taxon>
        <taxon>Anophelinae</taxon>
        <taxon>Anopheles</taxon>
    </lineage>
</organism>
<keyword evidence="5 11" id="KW-0378">Hydrolase</keyword>
<keyword evidence="4 11" id="KW-0812">Transmembrane</keyword>
<evidence type="ECO:0000256" key="5">
    <source>
        <dbReference type="ARBA" id="ARBA00022801"/>
    </source>
</evidence>
<reference evidence="13" key="1">
    <citation type="submission" date="2022-08" db="UniProtKB">
        <authorList>
            <consortium name="EnsemblMetazoa"/>
        </authorList>
    </citation>
    <scope>IDENTIFICATION</scope>
</reference>
<dbReference type="PANTHER" id="PTHR11247:SF1">
    <property type="entry name" value="DOLICHYLDIPHOSPHATASE 1"/>
    <property type="match status" value="1"/>
</dbReference>
<protein>
    <recommendedName>
        <fullName evidence="11">Dolichyldiphosphatase</fullName>
        <ecNumber evidence="11">3.6.1.43</ecNumber>
    </recommendedName>
</protein>
<keyword evidence="7 11" id="KW-1133">Transmembrane helix</keyword>
<dbReference type="EnsemblMetazoa" id="ACOM036542-RA">
    <property type="protein sequence ID" value="ACOM036542-PA.1"/>
    <property type="gene ID" value="ACOM036542"/>
</dbReference>
<evidence type="ECO:0000259" key="12">
    <source>
        <dbReference type="SMART" id="SM00014"/>
    </source>
</evidence>
<dbReference type="EC" id="3.6.1.43" evidence="11"/>
<dbReference type="VEuPathDB" id="VectorBase:ACON2_039179"/>
<dbReference type="GO" id="GO:0005789">
    <property type="term" value="C:endoplasmic reticulum membrane"/>
    <property type="evidence" value="ECO:0007669"/>
    <property type="project" value="UniProtKB-SubCell"/>
</dbReference>
<dbReference type="CDD" id="cd03382">
    <property type="entry name" value="PAP2_dolichyldiphosphatase"/>
    <property type="match status" value="1"/>
</dbReference>
<proteinExistence type="inferred from homology"/>
<dbReference type="Gene3D" id="1.20.144.10">
    <property type="entry name" value="Phosphatidic acid phosphatase type 2/haloperoxidase"/>
    <property type="match status" value="1"/>
</dbReference>
<dbReference type="InterPro" id="IPR039667">
    <property type="entry name" value="Dolichyldiphosphatase_PAP2"/>
</dbReference>
<feature type="transmembrane region" description="Helical" evidence="11">
    <location>
        <begin position="284"/>
        <end position="306"/>
    </location>
</feature>
<feature type="transmembrane region" description="Helical" evidence="11">
    <location>
        <begin position="253"/>
        <end position="278"/>
    </location>
</feature>
<evidence type="ECO:0000256" key="1">
    <source>
        <dbReference type="ARBA" id="ARBA00004477"/>
    </source>
</evidence>
<evidence type="ECO:0000256" key="10">
    <source>
        <dbReference type="ARBA" id="ARBA00047349"/>
    </source>
</evidence>
<evidence type="ECO:0000256" key="8">
    <source>
        <dbReference type="ARBA" id="ARBA00023136"/>
    </source>
</evidence>
<keyword evidence="6 11" id="KW-0256">Endoplasmic reticulum</keyword>
<evidence type="ECO:0000256" key="7">
    <source>
        <dbReference type="ARBA" id="ARBA00022989"/>
    </source>
</evidence>
<dbReference type="InterPro" id="IPR000326">
    <property type="entry name" value="PAP2/HPO"/>
</dbReference>
<evidence type="ECO:0000256" key="3">
    <source>
        <dbReference type="ARBA" id="ARBA00005518"/>
    </source>
</evidence>
<dbReference type="InterPro" id="IPR036938">
    <property type="entry name" value="PAP2/HPO_sf"/>
</dbReference>
<evidence type="ECO:0000256" key="9">
    <source>
        <dbReference type="ARBA" id="ARBA00024907"/>
    </source>
</evidence>
<dbReference type="SUPFAM" id="SSF48317">
    <property type="entry name" value="Acid phosphatase/Vanadium-dependent haloperoxidase"/>
    <property type="match status" value="1"/>
</dbReference>